<sequence length="333" mass="36070">MNGQAEAPEATEGDSPFHAGEREAQRLAGVDARIEKVGRAAIRDHLLPQHQEFFARQHQLLLATIDAHARPWVAMVAGPPGFARALDARRLRVDAQPLAGAPDHALSAGGAIAVLGIDYASRRRNRLNGRILGSDASGFEIAVQQSFGNCPKYIQTRATRLPAGASWRLSAQAGEALGHCDDQVRTLIAEADHFYIATHYDRDGDRAHHGADVSHRGGRPGFVRVDADDALLFPDFAGNRFYNTLGNILANGKAALLFTDFSSGSLLSMTGTASIDWRDASEHGFAGGERLLRFVPQELWRYPRALPFEWSFGEQSPALEATGRWADIDSGGG</sequence>
<dbReference type="EMBL" id="JEMX01000030">
    <property type="protein sequence ID" value="EXI80621.1"/>
    <property type="molecule type" value="Genomic_DNA"/>
</dbReference>
<reference evidence="1 2" key="1">
    <citation type="submission" date="2014-02" db="EMBL/GenBank/DDBJ databases">
        <title>Expanding our view of genomic diversity in Candidatus Accumulibacter clades.</title>
        <authorList>
            <person name="Skennerton C.T."/>
            <person name="Barr J.J."/>
            <person name="Slater F.R."/>
            <person name="Bond P.L."/>
            <person name="Tyson G.W."/>
        </authorList>
    </citation>
    <scope>NUCLEOTIDE SEQUENCE [LARGE SCALE GENOMIC DNA]</scope>
    <source>
        <strain evidence="2">BA-92</strain>
    </source>
</reference>
<protein>
    <submittedName>
        <fullName evidence="1">Pyridoxamine 5'-phosphate oxidase, FMN-binding family</fullName>
    </submittedName>
</protein>
<dbReference type="PANTHER" id="PTHR42815">
    <property type="entry name" value="FAD-BINDING, PUTATIVE (AFU_ORTHOLOGUE AFUA_6G07600)-RELATED"/>
    <property type="match status" value="1"/>
</dbReference>
<gene>
    <name evidence="1" type="ORF">AW10_01764</name>
</gene>
<dbReference type="PATRIC" id="fig|1454003.3.peg.1819"/>
<dbReference type="STRING" id="1454003.AW10_01764"/>
<dbReference type="Proteomes" id="UP000021816">
    <property type="component" value="Unassembled WGS sequence"/>
</dbReference>
<dbReference type="SUPFAM" id="SSF50475">
    <property type="entry name" value="FMN-binding split barrel"/>
    <property type="match status" value="1"/>
</dbReference>
<dbReference type="AlphaFoldDB" id="A0A011NZ48"/>
<dbReference type="InterPro" id="IPR012349">
    <property type="entry name" value="Split_barrel_FMN-bd"/>
</dbReference>
<dbReference type="Gene3D" id="2.30.110.10">
    <property type="entry name" value="Electron Transport, Fmn-binding Protein, Chain A"/>
    <property type="match status" value="1"/>
</dbReference>
<proteinExistence type="predicted"/>
<dbReference type="PANTHER" id="PTHR42815:SF2">
    <property type="entry name" value="FAD-BINDING, PUTATIVE (AFU_ORTHOLOGUE AFUA_6G07600)-RELATED"/>
    <property type="match status" value="1"/>
</dbReference>
<organism evidence="1 2">
    <name type="scientific">Candidatus Accumulibacter appositus</name>
    <dbReference type="NCBI Taxonomy" id="1454003"/>
    <lineage>
        <taxon>Bacteria</taxon>
        <taxon>Pseudomonadati</taxon>
        <taxon>Pseudomonadota</taxon>
        <taxon>Betaproteobacteria</taxon>
        <taxon>Candidatus Accumulibacter</taxon>
    </lineage>
</organism>
<comment type="caution">
    <text evidence="1">The sequence shown here is derived from an EMBL/GenBank/DDBJ whole genome shotgun (WGS) entry which is preliminary data.</text>
</comment>
<evidence type="ECO:0000313" key="2">
    <source>
        <dbReference type="Proteomes" id="UP000021816"/>
    </source>
</evidence>
<evidence type="ECO:0000313" key="1">
    <source>
        <dbReference type="EMBL" id="EXI80621.1"/>
    </source>
</evidence>
<name>A0A011NZ48_9PROT</name>
<accession>A0A011NZ48</accession>